<feature type="region of interest" description="Disordered" evidence="1">
    <location>
        <begin position="127"/>
        <end position="437"/>
    </location>
</feature>
<organism evidence="2 3">
    <name type="scientific">Ceratocystis lukuohia</name>
    <dbReference type="NCBI Taxonomy" id="2019550"/>
    <lineage>
        <taxon>Eukaryota</taxon>
        <taxon>Fungi</taxon>
        <taxon>Dikarya</taxon>
        <taxon>Ascomycota</taxon>
        <taxon>Pezizomycotina</taxon>
        <taxon>Sordariomycetes</taxon>
        <taxon>Hypocreomycetidae</taxon>
        <taxon>Microascales</taxon>
        <taxon>Ceratocystidaceae</taxon>
        <taxon>Ceratocystis</taxon>
    </lineage>
</organism>
<name>A0ABR4MUK5_9PEZI</name>
<feature type="compositionally biased region" description="Basic and acidic residues" evidence="1">
    <location>
        <begin position="127"/>
        <end position="170"/>
    </location>
</feature>
<dbReference type="EMBL" id="JABSNW010000001">
    <property type="protein sequence ID" value="KAL2891936.1"/>
    <property type="molecule type" value="Genomic_DNA"/>
</dbReference>
<evidence type="ECO:0000313" key="3">
    <source>
        <dbReference type="Proteomes" id="UP001610728"/>
    </source>
</evidence>
<dbReference type="Proteomes" id="UP001610728">
    <property type="component" value="Unassembled WGS sequence"/>
</dbReference>
<feature type="compositionally biased region" description="Basic and acidic residues" evidence="1">
    <location>
        <begin position="220"/>
        <end position="229"/>
    </location>
</feature>
<feature type="compositionally biased region" description="Polar residues" evidence="1">
    <location>
        <begin position="412"/>
        <end position="424"/>
    </location>
</feature>
<keyword evidence="3" id="KW-1185">Reference proteome</keyword>
<evidence type="ECO:0000256" key="1">
    <source>
        <dbReference type="SAM" id="MobiDB-lite"/>
    </source>
</evidence>
<gene>
    <name evidence="2" type="ORF">HOO65_011294</name>
</gene>
<reference evidence="2 3" key="1">
    <citation type="submission" date="2020-05" db="EMBL/GenBank/DDBJ databases">
        <title>Ceratocystis lukuohia genome.</title>
        <authorList>
            <person name="Harrington T.C."/>
            <person name="Kim K."/>
            <person name="Mayers C.G."/>
        </authorList>
    </citation>
    <scope>NUCLEOTIDE SEQUENCE [LARGE SCALE GENOMIC DNA]</scope>
    <source>
        <strain evidence="2 3">C4212</strain>
    </source>
</reference>
<feature type="compositionally biased region" description="Basic and acidic residues" evidence="1">
    <location>
        <begin position="178"/>
        <end position="202"/>
    </location>
</feature>
<sequence length="437" mass="50877">MCRPMQIARHTYSVCKRSQLHGHAHIFNCLIFEVCERPVKACLRAIKHLRNPFDPFHDRSHSLENSGEYQYIVCQPGICPCLESRMALRDFHVIERGPGELSELWVIEDQNDPLLYVAFKRHFGRRVRENSAHDQRDKQRETERKKERGREKERRRDRSRVYAEYPEDRGNWTPSPGRDTEARERRQSRQSREHRLPTEKQPSRSRKRFQEGRSSSSRPVDQRSEERLPFENLTPNWNLPGRYTPERYPSSGPSSHEYSPERYVSRGRTPGSASGSHRNPERVRKSSRSVGFVLPDEHDNYGYSYDHGERGFDERNYRSKERARCESRGRTRHESRVSSGDRSRDRSYGARHGANCETSHSERQNARYDGYYGDDSYDSVPRAYHRKTKESKTKRDCAPAPPSHIGGDGNKLVNQGGSTANRAVSNYKPPSVESVAE</sequence>
<dbReference type="RefSeq" id="XP_070863115.1">
    <property type="nucleotide sequence ID" value="XM_070999933.1"/>
</dbReference>
<feature type="compositionally biased region" description="Basic and acidic residues" evidence="1">
    <location>
        <begin position="295"/>
        <end position="348"/>
    </location>
</feature>
<protein>
    <submittedName>
        <fullName evidence="2">Uncharacterized protein</fullName>
    </submittedName>
</protein>
<evidence type="ECO:0000313" key="2">
    <source>
        <dbReference type="EMBL" id="KAL2891936.1"/>
    </source>
</evidence>
<proteinExistence type="predicted"/>
<comment type="caution">
    <text evidence="2">The sequence shown here is derived from an EMBL/GenBank/DDBJ whole genome shotgun (WGS) entry which is preliminary data.</text>
</comment>
<dbReference type="GeneID" id="98115539"/>
<accession>A0ABR4MUK5</accession>